<dbReference type="InterPro" id="IPR001647">
    <property type="entry name" value="HTH_TetR"/>
</dbReference>
<protein>
    <submittedName>
        <fullName evidence="6">WHG domain-containing protein</fullName>
    </submittedName>
</protein>
<dbReference type="RefSeq" id="WP_187791776.1">
    <property type="nucleotide sequence ID" value="NZ_JACOQL010000001.1"/>
</dbReference>
<name>A0A926GDX2_9RHOB</name>
<accession>A0A926GDX2</accession>
<organism evidence="6 7">
    <name type="scientific">Paracoccus amoyensis</name>
    <dbReference type="NCBI Taxonomy" id="2760093"/>
    <lineage>
        <taxon>Bacteria</taxon>
        <taxon>Pseudomonadati</taxon>
        <taxon>Pseudomonadota</taxon>
        <taxon>Alphaproteobacteria</taxon>
        <taxon>Rhodobacterales</taxon>
        <taxon>Paracoccaceae</taxon>
        <taxon>Paracoccus</taxon>
    </lineage>
</organism>
<dbReference type="GO" id="GO:0003677">
    <property type="term" value="F:DNA binding"/>
    <property type="evidence" value="ECO:0007669"/>
    <property type="project" value="UniProtKB-UniRule"/>
</dbReference>
<dbReference type="InterPro" id="IPR009057">
    <property type="entry name" value="Homeodomain-like_sf"/>
</dbReference>
<dbReference type="SUPFAM" id="SSF48498">
    <property type="entry name" value="Tetracyclin repressor-like, C-terminal domain"/>
    <property type="match status" value="1"/>
</dbReference>
<feature type="DNA-binding region" description="H-T-H motif" evidence="4">
    <location>
        <begin position="33"/>
        <end position="52"/>
    </location>
</feature>
<keyword evidence="3" id="KW-0804">Transcription</keyword>
<sequence length="194" mass="21296">MIRNKNEGRGCVREKLIQAGIELLAEDECESLSLRRIAALAGVSHAAPAHYFDGLSGLRAAIGERGFEMFAQTMSEAHRQSADGDDFEKLEAVSVSYIKFAETHTGLFRLMFDELLAPTPELSKQATKSYAILQQACSPFKSSDNGDRLEIMTWSMVHGYSSLHMSKPRAPSAPFTPPSFSSILKLLVKVNTVA</sequence>
<feature type="domain" description="HTH tetR-type" evidence="5">
    <location>
        <begin position="10"/>
        <end position="70"/>
    </location>
</feature>
<dbReference type="AlphaFoldDB" id="A0A926GDX2"/>
<dbReference type="Gene3D" id="1.10.357.10">
    <property type="entry name" value="Tetracycline Repressor, domain 2"/>
    <property type="match status" value="1"/>
</dbReference>
<evidence type="ECO:0000259" key="5">
    <source>
        <dbReference type="PROSITE" id="PS50977"/>
    </source>
</evidence>
<dbReference type="SUPFAM" id="SSF46689">
    <property type="entry name" value="Homeodomain-like"/>
    <property type="match status" value="1"/>
</dbReference>
<dbReference type="Proteomes" id="UP000608594">
    <property type="component" value="Unassembled WGS sequence"/>
</dbReference>
<dbReference type="Pfam" id="PF13305">
    <property type="entry name" value="TetR_C_33"/>
    <property type="match status" value="1"/>
</dbReference>
<evidence type="ECO:0000313" key="7">
    <source>
        <dbReference type="Proteomes" id="UP000608594"/>
    </source>
</evidence>
<reference evidence="6" key="1">
    <citation type="submission" date="2020-08" db="EMBL/GenBank/DDBJ databases">
        <title>Paracoccus amoyensis sp. nov., isolated from the surface seawater at coast of Xiamen, Fujian.</title>
        <authorList>
            <person name="Lyu L."/>
        </authorList>
    </citation>
    <scope>NUCLEOTIDE SEQUENCE</scope>
    <source>
        <strain evidence="6">11-3</strain>
    </source>
</reference>
<dbReference type="InterPro" id="IPR036271">
    <property type="entry name" value="Tet_transcr_reg_TetR-rel_C_sf"/>
</dbReference>
<dbReference type="EMBL" id="JACOQL010000001">
    <property type="protein sequence ID" value="MBC9245367.1"/>
    <property type="molecule type" value="Genomic_DNA"/>
</dbReference>
<evidence type="ECO:0000256" key="1">
    <source>
        <dbReference type="ARBA" id="ARBA00023015"/>
    </source>
</evidence>
<evidence type="ECO:0000256" key="3">
    <source>
        <dbReference type="ARBA" id="ARBA00023163"/>
    </source>
</evidence>
<gene>
    <name evidence="6" type="ORF">H4P12_01255</name>
</gene>
<dbReference type="PROSITE" id="PS50977">
    <property type="entry name" value="HTH_TETR_2"/>
    <property type="match status" value="1"/>
</dbReference>
<proteinExistence type="predicted"/>
<comment type="caution">
    <text evidence="6">The sequence shown here is derived from an EMBL/GenBank/DDBJ whole genome shotgun (WGS) entry which is preliminary data.</text>
</comment>
<evidence type="ECO:0000256" key="2">
    <source>
        <dbReference type="ARBA" id="ARBA00023125"/>
    </source>
</evidence>
<keyword evidence="2 4" id="KW-0238">DNA-binding</keyword>
<evidence type="ECO:0000313" key="6">
    <source>
        <dbReference type="EMBL" id="MBC9245367.1"/>
    </source>
</evidence>
<keyword evidence="1" id="KW-0805">Transcription regulation</keyword>
<dbReference type="InterPro" id="IPR025996">
    <property type="entry name" value="MT1864/Rv1816-like_C"/>
</dbReference>
<evidence type="ECO:0000256" key="4">
    <source>
        <dbReference type="PROSITE-ProRule" id="PRU00335"/>
    </source>
</evidence>
<keyword evidence="7" id="KW-1185">Reference proteome</keyword>